<sequence>MTLLLYDDLSTWRSDLKKTAISTVPVSYSLVPPLSVPVQECAAWIKHAAAELIKGSFFLRFGVDEQGRTQNFAHPARCETVISFFYTGPYRIARRMPEIFRTELPLSCLALVAAVFNCVLDGLAKNEHGKSYPNFSMKDYGPIYCRMLELLKYILEDAYHGPRLAAAMNLKGVDEARHDHLQILLD</sequence>
<dbReference type="AlphaFoldDB" id="A0A9P7EXV7"/>
<reference evidence="2" key="1">
    <citation type="journal article" date="2020" name="New Phytol.">
        <title>Comparative genomics reveals dynamic genome evolution in host specialist ectomycorrhizal fungi.</title>
        <authorList>
            <person name="Lofgren L.A."/>
            <person name="Nguyen N.H."/>
            <person name="Vilgalys R."/>
            <person name="Ruytinx J."/>
            <person name="Liao H.L."/>
            <person name="Branco S."/>
            <person name="Kuo A."/>
            <person name="LaButti K."/>
            <person name="Lipzen A."/>
            <person name="Andreopoulos W."/>
            <person name="Pangilinan J."/>
            <person name="Riley R."/>
            <person name="Hundley H."/>
            <person name="Na H."/>
            <person name="Barry K."/>
            <person name="Grigoriev I.V."/>
            <person name="Stajich J.E."/>
            <person name="Kennedy P.G."/>
        </authorList>
    </citation>
    <scope>NUCLEOTIDE SEQUENCE</scope>
    <source>
        <strain evidence="2">FC423</strain>
    </source>
</reference>
<dbReference type="EMBL" id="JABBWM010000075">
    <property type="protein sequence ID" value="KAG2095261.1"/>
    <property type="molecule type" value="Genomic_DNA"/>
</dbReference>
<dbReference type="GeneID" id="64704425"/>
<evidence type="ECO:0000313" key="2">
    <source>
        <dbReference type="EMBL" id="KAG2095261.1"/>
    </source>
</evidence>
<dbReference type="RefSeq" id="XP_041287776.1">
    <property type="nucleotide sequence ID" value="XM_041442166.1"/>
</dbReference>
<organism evidence="2 3">
    <name type="scientific">Suillus discolor</name>
    <dbReference type="NCBI Taxonomy" id="1912936"/>
    <lineage>
        <taxon>Eukaryota</taxon>
        <taxon>Fungi</taxon>
        <taxon>Dikarya</taxon>
        <taxon>Basidiomycota</taxon>
        <taxon>Agaricomycotina</taxon>
        <taxon>Agaricomycetes</taxon>
        <taxon>Agaricomycetidae</taxon>
        <taxon>Boletales</taxon>
        <taxon>Suillineae</taxon>
        <taxon>Suillaceae</taxon>
        <taxon>Suillus</taxon>
    </lineage>
</organism>
<feature type="domain" description="DUF6532" evidence="1">
    <location>
        <begin position="4"/>
        <end position="152"/>
    </location>
</feature>
<proteinExistence type="predicted"/>
<protein>
    <recommendedName>
        <fullName evidence="1">DUF6532 domain-containing protein</fullName>
    </recommendedName>
</protein>
<evidence type="ECO:0000313" key="3">
    <source>
        <dbReference type="Proteomes" id="UP000823399"/>
    </source>
</evidence>
<gene>
    <name evidence="2" type="ORF">F5147DRAFT_778704</name>
</gene>
<evidence type="ECO:0000259" key="1">
    <source>
        <dbReference type="Pfam" id="PF20149"/>
    </source>
</evidence>
<dbReference type="InterPro" id="IPR045341">
    <property type="entry name" value="DUF6532"/>
</dbReference>
<dbReference type="OrthoDB" id="2668373at2759"/>
<comment type="caution">
    <text evidence="2">The sequence shown here is derived from an EMBL/GenBank/DDBJ whole genome shotgun (WGS) entry which is preliminary data.</text>
</comment>
<dbReference type="Pfam" id="PF20149">
    <property type="entry name" value="DUF6532"/>
    <property type="match status" value="1"/>
</dbReference>
<name>A0A9P7EXV7_9AGAM</name>
<keyword evidence="3" id="KW-1185">Reference proteome</keyword>
<accession>A0A9P7EXV7</accession>
<dbReference type="Proteomes" id="UP000823399">
    <property type="component" value="Unassembled WGS sequence"/>
</dbReference>